<reference evidence="3" key="1">
    <citation type="submission" date="2021-01" db="EMBL/GenBank/DDBJ databases">
        <authorList>
            <person name="Corre E."/>
            <person name="Pelletier E."/>
            <person name="Niang G."/>
            <person name="Scheremetjew M."/>
            <person name="Finn R."/>
            <person name="Kale V."/>
            <person name="Holt S."/>
            <person name="Cochrane G."/>
            <person name="Meng A."/>
            <person name="Brown T."/>
            <person name="Cohen L."/>
        </authorList>
    </citation>
    <scope>NUCLEOTIDE SEQUENCE</scope>
    <source>
        <strain evidence="3">10249 10 AB</strain>
    </source>
</reference>
<keyword evidence="2" id="KW-0472">Membrane</keyword>
<gene>
    <name evidence="3" type="ORF">PAUS00366_LOCUS18446</name>
</gene>
<name>A0A7S4ASL1_9STRA</name>
<dbReference type="AlphaFoldDB" id="A0A7S4ASL1"/>
<dbReference type="EMBL" id="HBIX01027212">
    <property type="protein sequence ID" value="CAE0725689.1"/>
    <property type="molecule type" value="Transcribed_RNA"/>
</dbReference>
<accession>A0A7S4ASL1</accession>
<protein>
    <submittedName>
        <fullName evidence="3">Uncharacterized protein</fullName>
    </submittedName>
</protein>
<organism evidence="3">
    <name type="scientific">Pseudo-nitzschia australis</name>
    <dbReference type="NCBI Taxonomy" id="44445"/>
    <lineage>
        <taxon>Eukaryota</taxon>
        <taxon>Sar</taxon>
        <taxon>Stramenopiles</taxon>
        <taxon>Ochrophyta</taxon>
        <taxon>Bacillariophyta</taxon>
        <taxon>Bacillariophyceae</taxon>
        <taxon>Bacillariophycidae</taxon>
        <taxon>Bacillariales</taxon>
        <taxon>Bacillariaceae</taxon>
        <taxon>Pseudo-nitzschia</taxon>
    </lineage>
</organism>
<evidence type="ECO:0000256" key="2">
    <source>
        <dbReference type="SAM" id="Phobius"/>
    </source>
</evidence>
<proteinExistence type="predicted"/>
<feature type="region of interest" description="Disordered" evidence="1">
    <location>
        <begin position="124"/>
        <end position="150"/>
    </location>
</feature>
<keyword evidence="2" id="KW-1133">Transmembrane helix</keyword>
<keyword evidence="2" id="KW-0812">Transmembrane</keyword>
<evidence type="ECO:0000313" key="3">
    <source>
        <dbReference type="EMBL" id="CAE0725689.1"/>
    </source>
</evidence>
<feature type="transmembrane region" description="Helical" evidence="2">
    <location>
        <begin position="41"/>
        <end position="58"/>
    </location>
</feature>
<sequence length="574" mass="64183">MRIQTGTEKVEEAWNLESKSTIVAVSQQQQQPRMESGRTRTILVTLLVTLGCLAVLHLDSKNVRFFHTASLATLHKTAFDEGSSYGGDDDSWHQHKPKVVILAGPHKTASTTLQDFSFRLAGQSIRLGNGGNGNDTPSSPGSERRPHPSNHKWIWPVTVRAELKAVLGESWIPRKPSKGYAGLAAFVTRRRMNIYYPELMKLLKTGRRKDRLNYLASVESYYQSLFCKVWEDGSNILIGAEAFDAVVRRLTKDDGYETDGVTLKVGEAVHVPPDSDENIQRLLRLFQWSTGCTTTENDSTANTATATTTATAITTNNGNRRDTPPRPPPRLQDLEVHVNLRTPRINHIQSIWRQLGGNATLQTFLLNSDSLYQVNSLALALQFARKGIKTTIVDMQGVFEKEKQQQKANAANSIYFTTMPNGTTIVGGLRGIVACDILQIGSDKDDINDNDHVGKQIDSDSLWCDQHSWLHMPPPALQFENKNKKGNRAPQNITREQLLQIDSALDKYDCQVWKYLQPYLSEGTLRILHPSEQLFSKCDVGTDSNDNGNGKQALNANVSFRETYLKIREIIEIA</sequence>
<evidence type="ECO:0000256" key="1">
    <source>
        <dbReference type="SAM" id="MobiDB-lite"/>
    </source>
</evidence>